<feature type="transmembrane region" description="Helical" evidence="9">
    <location>
        <begin position="977"/>
        <end position="996"/>
    </location>
</feature>
<feature type="transmembrane region" description="Helical" evidence="9">
    <location>
        <begin position="469"/>
        <end position="496"/>
    </location>
</feature>
<dbReference type="Proteomes" id="UP000183496">
    <property type="component" value="Unassembled WGS sequence"/>
</dbReference>
<dbReference type="Gene3D" id="3.30.70.1320">
    <property type="entry name" value="Multidrug efflux transporter AcrB pore domain like"/>
    <property type="match status" value="1"/>
</dbReference>
<dbReference type="InterPro" id="IPR027463">
    <property type="entry name" value="AcrB_DN_DC_subdom"/>
</dbReference>
<feature type="transmembrane region" description="Helical" evidence="9">
    <location>
        <begin position="931"/>
        <end position="956"/>
    </location>
</feature>
<dbReference type="GO" id="GO:0042910">
    <property type="term" value="F:xenobiotic transmembrane transporter activity"/>
    <property type="evidence" value="ECO:0007669"/>
    <property type="project" value="TreeGrafter"/>
</dbReference>
<dbReference type="PANTHER" id="PTHR32063:SF9">
    <property type="entry name" value="SIMILAR TO MULTIDRUG RESISTANCE PROTEIN MEXB"/>
    <property type="match status" value="1"/>
</dbReference>
<dbReference type="FunFam" id="1.20.1640.10:FF:000001">
    <property type="entry name" value="Efflux pump membrane transporter"/>
    <property type="match status" value="1"/>
</dbReference>
<dbReference type="Gene3D" id="1.20.1640.10">
    <property type="entry name" value="Multidrug efflux transporter AcrB transmembrane domain"/>
    <property type="match status" value="2"/>
</dbReference>
<feature type="transmembrane region" description="Helical" evidence="9">
    <location>
        <begin position="391"/>
        <end position="416"/>
    </location>
</feature>
<feature type="transmembrane region" description="Helical" evidence="9">
    <location>
        <begin position="339"/>
        <end position="358"/>
    </location>
</feature>
<dbReference type="AlphaFoldDB" id="A0AAJ4W539"/>
<dbReference type="InterPro" id="IPR004764">
    <property type="entry name" value="MdtF-like"/>
</dbReference>
<feature type="transmembrane region" description="Helical" evidence="9">
    <location>
        <begin position="437"/>
        <end position="457"/>
    </location>
</feature>
<dbReference type="InterPro" id="IPR000731">
    <property type="entry name" value="SSD"/>
</dbReference>
<evidence type="ECO:0000256" key="1">
    <source>
        <dbReference type="ARBA" id="ARBA00004429"/>
    </source>
</evidence>
<evidence type="ECO:0000256" key="7">
    <source>
        <dbReference type="ARBA" id="ARBA00022989"/>
    </source>
</evidence>
<dbReference type="Pfam" id="PF00873">
    <property type="entry name" value="ACR_tran"/>
    <property type="match status" value="1"/>
</dbReference>
<comment type="similarity">
    <text evidence="2">Belongs to the resistance-nodulation-cell division (RND) (TC 2.A.6) family.</text>
</comment>
<keyword evidence="6 9" id="KW-0812">Transmembrane</keyword>
<feature type="domain" description="SSD" evidence="10">
    <location>
        <begin position="369"/>
        <end position="494"/>
    </location>
</feature>
<keyword evidence="4" id="KW-1003">Cell membrane</keyword>
<dbReference type="PROSITE" id="PS50156">
    <property type="entry name" value="SSD"/>
    <property type="match status" value="1"/>
</dbReference>
<evidence type="ECO:0000256" key="2">
    <source>
        <dbReference type="ARBA" id="ARBA00010942"/>
    </source>
</evidence>
<dbReference type="Gene3D" id="3.30.2090.10">
    <property type="entry name" value="Multidrug efflux transporter AcrB TolC docking domain, DN and DC subdomains"/>
    <property type="match status" value="2"/>
</dbReference>
<dbReference type="SUPFAM" id="SSF82693">
    <property type="entry name" value="Multidrug efflux transporter AcrB pore domain, PN1, PN2, PC1 and PC2 subdomains"/>
    <property type="match status" value="4"/>
</dbReference>
<sequence>MLKKIIHRPVLATVISLIIVILGAVGLTQLPIAQFPDIAPPSVTVAASYPGGNAETVLKSVVTPLEEVINGVENMTHIESTASNDGTASITVFFDLETDPDQAAVNVQNRVAQVSGILPAEVLQAGVITQKEQRGMIMIIDLISEDNTLYDETFVQNYARINLVRELKRIKGVGKVQLYGEKDYAMRVWLDPHKLANRGLTPKDVERAIQSQSMEVAAGNLGQNAGGAVQYTLTYPGKYNTPEQFEDIVVQADKSGNVLYLKDIARIEFGAVAYDEENKINSLDAVSMAVFQTKGSNANEIQTQVYKVIEDLTPQLPKGLKYNVTFANKTQLDESINQVKTTLIEAFLLVFVIVYIFLQDFRSTIIPAIAVPVSLIGTFFFLNMLGFSINMLTLFALVLAIGIVVDDAIVVVEAVHSTMELEGLDAKEATSKAMSEISGAIISITLVMSAVFLPVGFMEGPVGVFYKQFAYTLAIAIMISAVNALTLSPALCALLLKNHHHDLEHNAGETKKNGFKTRFFRSFNAGFTSLTNKYIGGVKFLIKRKVLSLCILLGSIVGMVFLMNSTPKGFIPNEDQGFAMFALSLPPGSSIDRTAAVLKDGDEIMRKHPSVKAVTTISGFNILGNAASPAYGMGFISFKDLKERGEVRDINEIIAELNAQLTSLKEGEFYVFANPTVPGFGDFDGLELVVQDKRGGSIEDFANVVNQFNKDLSDTDEVQSAFTMFKADFPMYKIVVDPVKAKMHGVDVSDMMSAVQLFYGSAQVNDFNRFGKQFKVFVQGDAQFRADEESFKTIYVTAGSGEMIPISSLAHLEKVYGPQAISRHNLFNSIAVNGIIKPGVSTGDAMKAVEKVAAEKLPAGYGIEWLGLSKEEQKSGGQMVFIFGLSILFIYFILSAQYESYILPLVVLLSLPVGIMGVFLAIGAVGIANNIYVQVGLIMLVGLLAKNAILIVEFAVQKRQGGMSIVDAAVEASRLRLRPILMTSFAFIAGLVPLMFVQGSSAQGNHSISIGTAGGMVVGVVLGVFVIPFLYVFFQYLQEKVSGKAPEQPEVLED</sequence>
<evidence type="ECO:0000256" key="8">
    <source>
        <dbReference type="ARBA" id="ARBA00023136"/>
    </source>
</evidence>
<keyword evidence="5" id="KW-0997">Cell inner membrane</keyword>
<protein>
    <submittedName>
        <fullName evidence="11">Hydrophobic/amphiphilic exporter-1, HAE1 family</fullName>
    </submittedName>
</protein>
<evidence type="ECO:0000259" key="10">
    <source>
        <dbReference type="PROSITE" id="PS50156"/>
    </source>
</evidence>
<evidence type="ECO:0000313" key="12">
    <source>
        <dbReference type="Proteomes" id="UP000183496"/>
    </source>
</evidence>
<evidence type="ECO:0000256" key="5">
    <source>
        <dbReference type="ARBA" id="ARBA00022519"/>
    </source>
</evidence>
<dbReference type="Gene3D" id="3.30.70.1430">
    <property type="entry name" value="Multidrug efflux transporter AcrB pore domain"/>
    <property type="match status" value="2"/>
</dbReference>
<feature type="transmembrane region" description="Helical" evidence="9">
    <location>
        <begin position="901"/>
        <end position="925"/>
    </location>
</feature>
<feature type="transmembrane region" description="Helical" evidence="9">
    <location>
        <begin position="365"/>
        <end position="385"/>
    </location>
</feature>
<feature type="transmembrane region" description="Helical" evidence="9">
    <location>
        <begin position="1008"/>
        <end position="1034"/>
    </location>
</feature>
<evidence type="ECO:0000256" key="3">
    <source>
        <dbReference type="ARBA" id="ARBA00022448"/>
    </source>
</evidence>
<dbReference type="GO" id="GO:0015562">
    <property type="term" value="F:efflux transmembrane transporter activity"/>
    <property type="evidence" value="ECO:0007669"/>
    <property type="project" value="InterPro"/>
</dbReference>
<name>A0AAJ4W539_MYRPR</name>
<evidence type="ECO:0000256" key="6">
    <source>
        <dbReference type="ARBA" id="ARBA00022692"/>
    </source>
</evidence>
<dbReference type="Gene3D" id="3.30.70.1440">
    <property type="entry name" value="Multidrug efflux transporter AcrB pore domain"/>
    <property type="match status" value="1"/>
</dbReference>
<dbReference type="SUPFAM" id="SSF82866">
    <property type="entry name" value="Multidrug efflux transporter AcrB transmembrane domain"/>
    <property type="match status" value="2"/>
</dbReference>
<feature type="transmembrane region" description="Helical" evidence="9">
    <location>
        <begin position="546"/>
        <end position="563"/>
    </location>
</feature>
<gene>
    <name evidence="11" type="ORF">SAMN04488089_110100</name>
</gene>
<accession>A0AAJ4W539</accession>
<evidence type="ECO:0000256" key="4">
    <source>
        <dbReference type="ARBA" id="ARBA00022475"/>
    </source>
</evidence>
<proteinExistence type="inferred from homology"/>
<keyword evidence="7 9" id="KW-1133">Transmembrane helix</keyword>
<comment type="caution">
    <text evidence="11">The sequence shown here is derived from an EMBL/GenBank/DDBJ whole genome shotgun (WGS) entry which is preliminary data.</text>
</comment>
<organism evidence="11 12">
    <name type="scientific">Myroides profundi</name>
    <dbReference type="NCBI Taxonomy" id="480520"/>
    <lineage>
        <taxon>Bacteria</taxon>
        <taxon>Pseudomonadati</taxon>
        <taxon>Bacteroidota</taxon>
        <taxon>Flavobacteriia</taxon>
        <taxon>Flavobacteriales</taxon>
        <taxon>Flavobacteriaceae</taxon>
        <taxon>Myroides</taxon>
    </lineage>
</organism>
<dbReference type="GO" id="GO:0009636">
    <property type="term" value="P:response to toxic substance"/>
    <property type="evidence" value="ECO:0007669"/>
    <property type="project" value="UniProtKB-ARBA"/>
</dbReference>
<feature type="transmembrane region" description="Helical" evidence="9">
    <location>
        <begin position="876"/>
        <end position="894"/>
    </location>
</feature>
<dbReference type="PRINTS" id="PR00702">
    <property type="entry name" value="ACRIFLAVINRP"/>
</dbReference>
<comment type="subcellular location">
    <subcellularLocation>
        <location evidence="1">Cell inner membrane</location>
        <topology evidence="1">Multi-pass membrane protein</topology>
    </subcellularLocation>
</comment>
<dbReference type="NCBIfam" id="TIGR00915">
    <property type="entry name" value="2A0602"/>
    <property type="match status" value="1"/>
</dbReference>
<keyword evidence="3" id="KW-0813">Transport</keyword>
<dbReference type="RefSeq" id="WP_041890243.1">
    <property type="nucleotide sequence ID" value="NZ_CP010817.1"/>
</dbReference>
<dbReference type="KEGG" id="mpw:MPR_1212"/>
<reference evidence="11 12" key="1">
    <citation type="submission" date="2016-10" db="EMBL/GenBank/DDBJ databases">
        <authorList>
            <person name="Varghese N."/>
            <person name="Submissions S."/>
        </authorList>
    </citation>
    <scope>NUCLEOTIDE SEQUENCE [LARGE SCALE GENOMIC DNA]</scope>
    <source>
        <strain evidence="12">DSM 19823 / KCTC 23066 / CCTCC M 208030 / D25</strain>
    </source>
</reference>
<evidence type="ECO:0000256" key="9">
    <source>
        <dbReference type="SAM" id="Phobius"/>
    </source>
</evidence>
<dbReference type="InterPro" id="IPR001036">
    <property type="entry name" value="Acrflvin-R"/>
</dbReference>
<dbReference type="PANTHER" id="PTHR32063">
    <property type="match status" value="1"/>
</dbReference>
<dbReference type="SUPFAM" id="SSF82714">
    <property type="entry name" value="Multidrug efflux transporter AcrB TolC docking domain, DN and DC subdomains"/>
    <property type="match status" value="2"/>
</dbReference>
<dbReference type="GO" id="GO:0005886">
    <property type="term" value="C:plasma membrane"/>
    <property type="evidence" value="ECO:0007669"/>
    <property type="project" value="UniProtKB-SubCell"/>
</dbReference>
<evidence type="ECO:0000313" key="11">
    <source>
        <dbReference type="EMBL" id="SER18078.1"/>
    </source>
</evidence>
<keyword evidence="8 9" id="KW-0472">Membrane</keyword>
<dbReference type="EMBL" id="FOFY01000010">
    <property type="protein sequence ID" value="SER18078.1"/>
    <property type="molecule type" value="Genomic_DNA"/>
</dbReference>
<keyword evidence="12" id="KW-1185">Reference proteome</keyword>